<evidence type="ECO:0000256" key="5">
    <source>
        <dbReference type="ARBA" id="ARBA00022679"/>
    </source>
</evidence>
<dbReference type="GO" id="GO:0005694">
    <property type="term" value="C:chromosome"/>
    <property type="evidence" value="ECO:0007669"/>
    <property type="project" value="UniProtKB-SubCell"/>
</dbReference>
<evidence type="ECO:0000256" key="4">
    <source>
        <dbReference type="ARBA" id="ARBA00022603"/>
    </source>
</evidence>
<keyword evidence="4" id="KW-0489">Methyltransferase</keyword>
<organism evidence="11 12">
    <name type="scientific">Vanilla planifolia</name>
    <name type="common">Vanilla</name>
    <dbReference type="NCBI Taxonomy" id="51239"/>
    <lineage>
        <taxon>Eukaryota</taxon>
        <taxon>Viridiplantae</taxon>
        <taxon>Streptophyta</taxon>
        <taxon>Embryophyta</taxon>
        <taxon>Tracheophyta</taxon>
        <taxon>Spermatophyta</taxon>
        <taxon>Magnoliopsida</taxon>
        <taxon>Liliopsida</taxon>
        <taxon>Asparagales</taxon>
        <taxon>Orchidaceae</taxon>
        <taxon>Vanilloideae</taxon>
        <taxon>Vanilleae</taxon>
        <taxon>Vanilla</taxon>
    </lineage>
</organism>
<feature type="domain" description="Post-SET" evidence="9">
    <location>
        <begin position="256"/>
        <end position="272"/>
    </location>
</feature>
<dbReference type="OrthoDB" id="2422440at2759"/>
<dbReference type="SMR" id="A0A835R725"/>
<dbReference type="EMBL" id="JADCNM010000004">
    <property type="protein sequence ID" value="KAG0486951.1"/>
    <property type="molecule type" value="Genomic_DNA"/>
</dbReference>
<evidence type="ECO:0000256" key="7">
    <source>
        <dbReference type="ARBA" id="ARBA00023242"/>
    </source>
</evidence>
<dbReference type="GO" id="GO:0042054">
    <property type="term" value="F:histone methyltransferase activity"/>
    <property type="evidence" value="ECO:0007669"/>
    <property type="project" value="InterPro"/>
</dbReference>
<dbReference type="InterPro" id="IPR006560">
    <property type="entry name" value="AWS_dom"/>
</dbReference>
<proteinExistence type="predicted"/>
<dbReference type="PROSITE" id="PS51215">
    <property type="entry name" value="AWS"/>
    <property type="match status" value="1"/>
</dbReference>
<keyword evidence="5" id="KW-0808">Transferase</keyword>
<accession>A0A835R725</accession>
<dbReference type="Pfam" id="PF17907">
    <property type="entry name" value="AWS"/>
    <property type="match status" value="1"/>
</dbReference>
<dbReference type="PANTHER" id="PTHR22884">
    <property type="entry name" value="SET DOMAIN PROTEINS"/>
    <property type="match status" value="1"/>
</dbReference>
<dbReference type="InterPro" id="IPR003616">
    <property type="entry name" value="Post-SET_dom"/>
</dbReference>
<dbReference type="SMART" id="SM00508">
    <property type="entry name" value="PostSET"/>
    <property type="match status" value="1"/>
</dbReference>
<feature type="domain" description="SET" evidence="8">
    <location>
        <begin position="127"/>
        <end position="249"/>
    </location>
</feature>
<gene>
    <name evidence="11" type="ORF">HPP92_009046</name>
</gene>
<dbReference type="SMART" id="SM00317">
    <property type="entry name" value="SET"/>
    <property type="match status" value="1"/>
</dbReference>
<dbReference type="InterPro" id="IPR050777">
    <property type="entry name" value="SET2_Histone-Lys_MeTrsfase"/>
</dbReference>
<protein>
    <submittedName>
        <fullName evidence="11">Uncharacterized protein</fullName>
    </submittedName>
</protein>
<evidence type="ECO:0000256" key="2">
    <source>
        <dbReference type="ARBA" id="ARBA00004286"/>
    </source>
</evidence>
<evidence type="ECO:0000259" key="8">
    <source>
        <dbReference type="PROSITE" id="PS50280"/>
    </source>
</evidence>
<dbReference type="InterPro" id="IPR046341">
    <property type="entry name" value="SET_dom_sf"/>
</dbReference>
<name>A0A835R725_VANPL</name>
<evidence type="ECO:0000256" key="6">
    <source>
        <dbReference type="ARBA" id="ARBA00022691"/>
    </source>
</evidence>
<dbReference type="GO" id="GO:0032259">
    <property type="term" value="P:methylation"/>
    <property type="evidence" value="ECO:0007669"/>
    <property type="project" value="UniProtKB-KW"/>
</dbReference>
<keyword evidence="7" id="KW-0539">Nucleus</keyword>
<reference evidence="11 12" key="1">
    <citation type="journal article" date="2020" name="Nat. Food">
        <title>A phased Vanilla planifolia genome enables genetic improvement of flavour and production.</title>
        <authorList>
            <person name="Hasing T."/>
            <person name="Tang H."/>
            <person name="Brym M."/>
            <person name="Khazi F."/>
            <person name="Huang T."/>
            <person name="Chambers A.H."/>
        </authorList>
    </citation>
    <scope>NUCLEOTIDE SEQUENCE [LARGE SCALE GENOMIC DNA]</scope>
    <source>
        <tissue evidence="11">Leaf</tissue>
    </source>
</reference>
<dbReference type="GO" id="GO:0005634">
    <property type="term" value="C:nucleus"/>
    <property type="evidence" value="ECO:0007669"/>
    <property type="project" value="UniProtKB-SubCell"/>
</dbReference>
<comment type="subcellular location">
    <subcellularLocation>
        <location evidence="2">Chromosome</location>
    </subcellularLocation>
    <subcellularLocation>
        <location evidence="1">Nucleus</location>
    </subcellularLocation>
</comment>
<dbReference type="AlphaFoldDB" id="A0A835R725"/>
<sequence length="282" mass="31558">MALVWSGHRDIRSRSFRENNTCSPYSGEQALSLVDTLIRSGSIDVVVVDSDQGDEGPPSYKPIWRNEFSYRKHTKQKEEDIVPCVCLYDPNDQESACGEHCLNVLTSTECTPGCCPCGNFCMNQRFQKCQYAKSILFKTEGRGWGLLAGENIKFGQFVIEYCGEVISWKDAKQRSQAYEAKGLKDAYIISLNGVESIDATRKGSLARFINHSCQPNYKTRKWNVLGEVRVGIFAKQDIPAGTELSYDYNFEWYGGTKVRCLCGAACCSGFLGAKSRGFQILC</sequence>
<dbReference type="SUPFAM" id="SSF82199">
    <property type="entry name" value="SET domain"/>
    <property type="match status" value="1"/>
</dbReference>
<dbReference type="SMART" id="SM00570">
    <property type="entry name" value="AWS"/>
    <property type="match status" value="1"/>
</dbReference>
<dbReference type="PROSITE" id="PS50868">
    <property type="entry name" value="POST_SET"/>
    <property type="match status" value="1"/>
</dbReference>
<comment type="caution">
    <text evidence="11">The sequence shown here is derived from an EMBL/GenBank/DDBJ whole genome shotgun (WGS) entry which is preliminary data.</text>
</comment>
<dbReference type="InterPro" id="IPR001214">
    <property type="entry name" value="SET_dom"/>
</dbReference>
<evidence type="ECO:0000313" key="12">
    <source>
        <dbReference type="Proteomes" id="UP000639772"/>
    </source>
</evidence>
<dbReference type="PROSITE" id="PS50280">
    <property type="entry name" value="SET"/>
    <property type="match status" value="1"/>
</dbReference>
<dbReference type="FunFam" id="2.170.270.10:FF:000028">
    <property type="entry name" value="Histone-lysine N-methyltransferase"/>
    <property type="match status" value="1"/>
</dbReference>
<evidence type="ECO:0000259" key="10">
    <source>
        <dbReference type="PROSITE" id="PS51215"/>
    </source>
</evidence>
<keyword evidence="6" id="KW-0949">S-adenosyl-L-methionine</keyword>
<dbReference type="Gene3D" id="2.170.270.10">
    <property type="entry name" value="SET domain"/>
    <property type="match status" value="1"/>
</dbReference>
<dbReference type="Pfam" id="PF00856">
    <property type="entry name" value="SET"/>
    <property type="match status" value="1"/>
</dbReference>
<keyword evidence="3" id="KW-0158">Chromosome</keyword>
<feature type="domain" description="AWS" evidence="10">
    <location>
        <begin position="79"/>
        <end position="130"/>
    </location>
</feature>
<evidence type="ECO:0000256" key="1">
    <source>
        <dbReference type="ARBA" id="ARBA00004123"/>
    </source>
</evidence>
<evidence type="ECO:0000256" key="3">
    <source>
        <dbReference type="ARBA" id="ARBA00022454"/>
    </source>
</evidence>
<dbReference type="Proteomes" id="UP000639772">
    <property type="component" value="Unassembled WGS sequence"/>
</dbReference>
<evidence type="ECO:0000313" key="11">
    <source>
        <dbReference type="EMBL" id="KAG0486951.1"/>
    </source>
</evidence>
<evidence type="ECO:0000259" key="9">
    <source>
        <dbReference type="PROSITE" id="PS50868"/>
    </source>
</evidence>